<protein>
    <submittedName>
        <fullName evidence="1">Type I-A CRISPR-associated protein Cas8a2/Csa4</fullName>
    </submittedName>
</protein>
<dbReference type="EMBL" id="DQUG01000131">
    <property type="protein sequence ID" value="HIP75140.1"/>
    <property type="molecule type" value="Genomic_DNA"/>
</dbReference>
<feature type="non-terminal residue" evidence="1">
    <location>
        <position position="55"/>
    </location>
</feature>
<dbReference type="InterPro" id="IPR010184">
    <property type="entry name" value="CRISPR-assoc_prot_MJ0385"/>
</dbReference>
<accession>A0A832Z594</accession>
<proteinExistence type="predicted"/>
<organism evidence="1 2">
    <name type="scientific">Thermococcus paralvinellae</name>
    <dbReference type="NCBI Taxonomy" id="582419"/>
    <lineage>
        <taxon>Archaea</taxon>
        <taxon>Methanobacteriati</taxon>
        <taxon>Methanobacteriota</taxon>
        <taxon>Thermococci</taxon>
        <taxon>Thermococcales</taxon>
        <taxon>Thermococcaceae</taxon>
        <taxon>Thermococcus</taxon>
    </lineage>
</organism>
<comment type="caution">
    <text evidence="1">The sequence shown here is derived from an EMBL/GenBank/DDBJ whole genome shotgun (WGS) entry which is preliminary data.</text>
</comment>
<dbReference type="Proteomes" id="UP000649326">
    <property type="component" value="Unassembled WGS sequence"/>
</dbReference>
<sequence>MGFKTPSYGEILDTYIAYGFVESLLRAGIEELTLIPQGGEYIIEVNASKNTLLTG</sequence>
<reference evidence="1" key="1">
    <citation type="journal article" date="2020" name="ISME J.">
        <title>Gammaproteobacteria mediating utilization of methyl-, sulfur- and petroleum organic compounds in deep ocean hydrothermal plumes.</title>
        <authorList>
            <person name="Zhou Z."/>
            <person name="Liu Y."/>
            <person name="Pan J."/>
            <person name="Cron B.R."/>
            <person name="Toner B.M."/>
            <person name="Anantharaman K."/>
            <person name="Breier J.A."/>
            <person name="Dick G.J."/>
            <person name="Li M."/>
        </authorList>
    </citation>
    <scope>NUCLEOTIDE SEQUENCE</scope>
    <source>
        <strain evidence="1">SZUA-1451</strain>
    </source>
</reference>
<name>A0A832Z594_9EURY</name>
<dbReference type="AlphaFoldDB" id="A0A832Z594"/>
<evidence type="ECO:0000313" key="2">
    <source>
        <dbReference type="Proteomes" id="UP000649326"/>
    </source>
</evidence>
<gene>
    <name evidence="1" type="ORF">EYH13_03150</name>
</gene>
<dbReference type="Pfam" id="PF09703">
    <property type="entry name" value="Cas_Csa4"/>
    <property type="match status" value="1"/>
</dbReference>
<evidence type="ECO:0000313" key="1">
    <source>
        <dbReference type="EMBL" id="HIP75140.1"/>
    </source>
</evidence>